<dbReference type="EC" id="3.2.2.23" evidence="15"/>
<dbReference type="InterPro" id="IPR035937">
    <property type="entry name" value="FPG_N"/>
</dbReference>
<comment type="cofactor">
    <cofactor evidence="15">
        <name>Zn(2+)</name>
        <dbReference type="ChEBI" id="CHEBI:29105"/>
    </cofactor>
    <text evidence="15">Binds 1 zinc ion per subunit.</text>
</comment>
<keyword evidence="7 15" id="KW-0378">Hydrolase</keyword>
<evidence type="ECO:0000256" key="10">
    <source>
        <dbReference type="ARBA" id="ARBA00023204"/>
    </source>
</evidence>
<dbReference type="NCBIfam" id="NF002211">
    <property type="entry name" value="PRK01103.1"/>
    <property type="match status" value="1"/>
</dbReference>
<dbReference type="Proteomes" id="UP000183649">
    <property type="component" value="Unassembled WGS sequence"/>
</dbReference>
<gene>
    <name evidence="15" type="primary">mutM</name>
    <name evidence="15" type="synonym">fpg</name>
    <name evidence="18" type="ORF">Ga0061069_103225</name>
</gene>
<evidence type="ECO:0000313" key="18">
    <source>
        <dbReference type="EMBL" id="CUA95731.1"/>
    </source>
</evidence>
<dbReference type="Gene3D" id="3.20.190.10">
    <property type="entry name" value="MutM-like, N-terminal"/>
    <property type="match status" value="1"/>
</dbReference>
<feature type="active site" description="Schiff-base intermediate with DNA" evidence="15">
    <location>
        <position position="2"/>
    </location>
</feature>
<evidence type="ECO:0000256" key="3">
    <source>
        <dbReference type="ARBA" id="ARBA00011245"/>
    </source>
</evidence>
<keyword evidence="13 15" id="KW-0326">Glycosidase</keyword>
<keyword evidence="9 15" id="KW-0238">DNA-binding</keyword>
<evidence type="ECO:0000259" key="16">
    <source>
        <dbReference type="PROSITE" id="PS51066"/>
    </source>
</evidence>
<dbReference type="CDD" id="cd08966">
    <property type="entry name" value="EcFpg-like_N"/>
    <property type="match status" value="1"/>
</dbReference>
<dbReference type="Pfam" id="PF06827">
    <property type="entry name" value="zf-FPG_IleRS"/>
    <property type="match status" value="1"/>
</dbReference>
<sequence length="296" mass="32440">MPELPEVEVTRLGLEPALTGARLETLRLGKPLRWPLNIDPAALGGLRIVALQRRGKYLLLRMAAATPVAQELEPDIAGVLIVHLGMSGSLRWIPATQTPDPRSPHDHVEWQTDRGVLRLRDPRRFGAVLWHAGDTVHQHALLRSLGPEPLSADFDGAALHRALRGRHAAIKPLLLSQQIVAGVGNIYACEALFHAGIDPRTPASHLRPADCERLATAVRDILLEAVALGGSSLRDFAHSDGELGYFQMQAWVYGRAGLPCRQCATPIRQIVQGQRSTYFCPKCQKILKSKPKAGIR</sequence>
<evidence type="ECO:0000256" key="11">
    <source>
        <dbReference type="ARBA" id="ARBA00023239"/>
    </source>
</evidence>
<dbReference type="EMBL" id="CYHF01000003">
    <property type="protein sequence ID" value="CUA95731.1"/>
    <property type="molecule type" value="Genomic_DNA"/>
</dbReference>
<dbReference type="SUPFAM" id="SSF46946">
    <property type="entry name" value="S13-like H2TH domain"/>
    <property type="match status" value="1"/>
</dbReference>
<dbReference type="NCBIfam" id="TIGR00577">
    <property type="entry name" value="fpg"/>
    <property type="match status" value="1"/>
</dbReference>
<dbReference type="GO" id="GO:0140078">
    <property type="term" value="F:class I DNA-(apurinic or apyrimidinic site) endonuclease activity"/>
    <property type="evidence" value="ECO:0007669"/>
    <property type="project" value="UniProtKB-EC"/>
</dbReference>
<dbReference type="EC" id="4.2.99.18" evidence="15"/>
<dbReference type="HAMAP" id="MF_00103">
    <property type="entry name" value="Fapy_DNA_glycosyl"/>
    <property type="match status" value="1"/>
</dbReference>
<evidence type="ECO:0000256" key="2">
    <source>
        <dbReference type="ARBA" id="ARBA00009409"/>
    </source>
</evidence>
<evidence type="ECO:0000313" key="19">
    <source>
        <dbReference type="Proteomes" id="UP000183649"/>
    </source>
</evidence>
<dbReference type="PROSITE" id="PS01242">
    <property type="entry name" value="ZF_FPG_1"/>
    <property type="match status" value="1"/>
</dbReference>
<keyword evidence="6 15" id="KW-0863">Zinc-finger</keyword>
<comment type="catalytic activity">
    <reaction evidence="1 15">
        <text>Hydrolysis of DNA containing ring-opened 7-methylguanine residues, releasing 2,6-diamino-4-hydroxy-5-(N-methyl)formamidopyrimidine.</text>
        <dbReference type="EC" id="3.2.2.23"/>
    </reaction>
</comment>
<evidence type="ECO:0000256" key="15">
    <source>
        <dbReference type="HAMAP-Rule" id="MF_00103"/>
    </source>
</evidence>
<feature type="binding site" evidence="15">
    <location>
        <position position="123"/>
    </location>
    <ligand>
        <name>DNA</name>
        <dbReference type="ChEBI" id="CHEBI:16991"/>
    </ligand>
</feature>
<comment type="catalytic activity">
    <reaction evidence="14 15">
        <text>2'-deoxyribonucleotide-(2'-deoxyribose 5'-phosphate)-2'-deoxyribonucleotide-DNA = a 3'-end 2'-deoxyribonucleotide-(2,3-dehydro-2,3-deoxyribose 5'-phosphate)-DNA + a 5'-end 5'-phospho-2'-deoxyribonucleoside-DNA + H(+)</text>
        <dbReference type="Rhea" id="RHEA:66592"/>
        <dbReference type="Rhea" id="RHEA-COMP:13180"/>
        <dbReference type="Rhea" id="RHEA-COMP:16897"/>
        <dbReference type="Rhea" id="RHEA-COMP:17067"/>
        <dbReference type="ChEBI" id="CHEBI:15378"/>
        <dbReference type="ChEBI" id="CHEBI:136412"/>
        <dbReference type="ChEBI" id="CHEBI:157695"/>
        <dbReference type="ChEBI" id="CHEBI:167181"/>
        <dbReference type="EC" id="4.2.99.18"/>
    </reaction>
</comment>
<dbReference type="RefSeq" id="WP_055450020.1">
    <property type="nucleotide sequence ID" value="NZ_CYHF01000003.1"/>
</dbReference>
<evidence type="ECO:0000256" key="12">
    <source>
        <dbReference type="ARBA" id="ARBA00023268"/>
    </source>
</evidence>
<accession>A0A0K6HY27</accession>
<dbReference type="InterPro" id="IPR020629">
    <property type="entry name" value="FPG_Glyclase"/>
</dbReference>
<evidence type="ECO:0000256" key="6">
    <source>
        <dbReference type="ARBA" id="ARBA00022771"/>
    </source>
</evidence>
<keyword evidence="4 15" id="KW-0479">Metal-binding</keyword>
<dbReference type="GO" id="GO:0006284">
    <property type="term" value="P:base-excision repair"/>
    <property type="evidence" value="ECO:0007669"/>
    <property type="project" value="InterPro"/>
</dbReference>
<proteinExistence type="inferred from homology"/>
<evidence type="ECO:0000256" key="9">
    <source>
        <dbReference type="ARBA" id="ARBA00023125"/>
    </source>
</evidence>
<keyword evidence="10 15" id="KW-0234">DNA repair</keyword>
<keyword evidence="5 15" id="KW-0227">DNA damage</keyword>
<protein>
    <recommendedName>
        <fullName evidence="15">Formamidopyrimidine-DNA glycosylase</fullName>
        <shortName evidence="15">Fapy-DNA glycosylase</shortName>
        <ecNumber evidence="15">3.2.2.23</ecNumber>
    </recommendedName>
    <alternativeName>
        <fullName evidence="15">DNA-(apurinic or apyrimidinic site) lyase MutM</fullName>
        <shortName evidence="15">AP lyase MutM</shortName>
        <ecNumber evidence="15">4.2.99.18</ecNumber>
    </alternativeName>
</protein>
<evidence type="ECO:0000256" key="13">
    <source>
        <dbReference type="ARBA" id="ARBA00023295"/>
    </source>
</evidence>
<feature type="active site" description="Proton donor; for delta-elimination activity" evidence="15">
    <location>
        <position position="275"/>
    </location>
</feature>
<evidence type="ECO:0000259" key="17">
    <source>
        <dbReference type="PROSITE" id="PS51068"/>
    </source>
</evidence>
<dbReference type="Pfam" id="PF01149">
    <property type="entry name" value="Fapy_DNA_glyco"/>
    <property type="match status" value="1"/>
</dbReference>
<dbReference type="PROSITE" id="PS51066">
    <property type="entry name" value="ZF_FPG_2"/>
    <property type="match status" value="1"/>
</dbReference>
<dbReference type="Pfam" id="PF06831">
    <property type="entry name" value="H2TH"/>
    <property type="match status" value="1"/>
</dbReference>
<evidence type="ECO:0000256" key="5">
    <source>
        <dbReference type="ARBA" id="ARBA00022763"/>
    </source>
</evidence>
<reference evidence="19" key="1">
    <citation type="submission" date="2015-08" db="EMBL/GenBank/DDBJ databases">
        <authorList>
            <person name="Varghese N."/>
        </authorList>
    </citation>
    <scope>NUCLEOTIDE SEQUENCE [LARGE SCALE GENOMIC DNA]</scope>
    <source>
        <strain evidence="19">DSM 18181</strain>
    </source>
</reference>
<evidence type="ECO:0000256" key="7">
    <source>
        <dbReference type="ARBA" id="ARBA00022801"/>
    </source>
</evidence>
<organism evidence="18 19">
    <name type="scientific">Thiomonas bhubaneswarensis</name>
    <dbReference type="NCBI Taxonomy" id="339866"/>
    <lineage>
        <taxon>Bacteria</taxon>
        <taxon>Pseudomonadati</taxon>
        <taxon>Pseudomonadota</taxon>
        <taxon>Betaproteobacteria</taxon>
        <taxon>Burkholderiales</taxon>
        <taxon>Thiomonas</taxon>
    </lineage>
</organism>
<feature type="domain" description="FPG-type" evidence="16">
    <location>
        <begin position="251"/>
        <end position="285"/>
    </location>
</feature>
<dbReference type="GO" id="GO:0008270">
    <property type="term" value="F:zinc ion binding"/>
    <property type="evidence" value="ECO:0007669"/>
    <property type="project" value="UniProtKB-UniRule"/>
</dbReference>
<dbReference type="PROSITE" id="PS51068">
    <property type="entry name" value="FPG_CAT"/>
    <property type="match status" value="1"/>
</dbReference>
<feature type="binding site" evidence="15">
    <location>
        <position position="105"/>
    </location>
    <ligand>
        <name>DNA</name>
        <dbReference type="ChEBI" id="CHEBI:16991"/>
    </ligand>
</feature>
<dbReference type="GO" id="GO:0034039">
    <property type="term" value="F:8-oxo-7,8-dihydroguanine DNA N-glycosylase activity"/>
    <property type="evidence" value="ECO:0007669"/>
    <property type="project" value="TreeGrafter"/>
</dbReference>
<dbReference type="FunFam" id="1.10.8.50:FF:000003">
    <property type="entry name" value="Formamidopyrimidine-DNA glycosylase"/>
    <property type="match status" value="1"/>
</dbReference>
<dbReference type="OrthoDB" id="9800855at2"/>
<dbReference type="SUPFAM" id="SSF81624">
    <property type="entry name" value="N-terminal domain of MutM-like DNA repair proteins"/>
    <property type="match status" value="1"/>
</dbReference>
<evidence type="ECO:0000256" key="1">
    <source>
        <dbReference type="ARBA" id="ARBA00001668"/>
    </source>
</evidence>
<dbReference type="InterPro" id="IPR015887">
    <property type="entry name" value="DNA_glyclase_Znf_dom_DNA_BS"/>
</dbReference>
<dbReference type="InterPro" id="IPR010663">
    <property type="entry name" value="Znf_FPG/IleRS"/>
</dbReference>
<evidence type="ECO:0000256" key="4">
    <source>
        <dbReference type="ARBA" id="ARBA00022723"/>
    </source>
</evidence>
<dbReference type="InterPro" id="IPR000214">
    <property type="entry name" value="Znf_DNA_glyclase/AP_lyase"/>
</dbReference>
<dbReference type="SUPFAM" id="SSF57716">
    <property type="entry name" value="Glucocorticoid receptor-like (DNA-binding domain)"/>
    <property type="match status" value="1"/>
</dbReference>
<evidence type="ECO:0000256" key="8">
    <source>
        <dbReference type="ARBA" id="ARBA00022833"/>
    </source>
</evidence>
<evidence type="ECO:0000256" key="14">
    <source>
        <dbReference type="ARBA" id="ARBA00044632"/>
    </source>
</evidence>
<dbReference type="SMART" id="SM01232">
    <property type="entry name" value="H2TH"/>
    <property type="match status" value="1"/>
</dbReference>
<feature type="active site" description="Proton donor" evidence="15">
    <location>
        <position position="3"/>
    </location>
</feature>
<dbReference type="GO" id="GO:0003684">
    <property type="term" value="F:damaged DNA binding"/>
    <property type="evidence" value="ECO:0007669"/>
    <property type="project" value="InterPro"/>
</dbReference>
<feature type="binding site" evidence="15">
    <location>
        <position position="166"/>
    </location>
    <ligand>
        <name>DNA</name>
        <dbReference type="ChEBI" id="CHEBI:16991"/>
    </ligand>
</feature>
<dbReference type="PANTHER" id="PTHR22993:SF9">
    <property type="entry name" value="FORMAMIDOPYRIMIDINE-DNA GLYCOSYLASE"/>
    <property type="match status" value="1"/>
</dbReference>
<comment type="function">
    <text evidence="15">Involved in base excision repair of DNA damaged by oxidation or by mutagenic agents. Acts as DNA glycosylase that recognizes and removes damaged bases. Has a preference for oxidized purines, such as 7,8-dihydro-8-oxoguanine (8-oxoG). Has AP (apurinic/apyrimidinic) lyase activity and introduces nicks in the DNA strand. Cleaves the DNA backbone by beta-delta elimination to generate a single-strand break at the site of the removed base with both 3'- and 5'-phosphates.</text>
</comment>
<dbReference type="InterPro" id="IPR012319">
    <property type="entry name" value="FPG_cat"/>
</dbReference>
<dbReference type="SMART" id="SM00898">
    <property type="entry name" value="Fapy_DNA_glyco"/>
    <property type="match status" value="1"/>
</dbReference>
<keyword evidence="12 15" id="KW-0511">Multifunctional enzyme</keyword>
<dbReference type="STRING" id="339866.GCA_001418255_01105"/>
<keyword evidence="8 15" id="KW-0862">Zinc</keyword>
<dbReference type="InterPro" id="IPR015886">
    <property type="entry name" value="H2TH_FPG"/>
</dbReference>
<feature type="domain" description="Formamidopyrimidine-DNA glycosylase catalytic" evidence="17">
    <location>
        <begin position="2"/>
        <end position="126"/>
    </location>
</feature>
<dbReference type="AlphaFoldDB" id="A0A0K6HY27"/>
<comment type="similarity">
    <text evidence="2 15">Belongs to the FPG family.</text>
</comment>
<dbReference type="InterPro" id="IPR010979">
    <property type="entry name" value="Ribosomal_uS13-like_H2TH"/>
</dbReference>
<dbReference type="Gene3D" id="1.10.8.50">
    <property type="match status" value="1"/>
</dbReference>
<name>A0A0K6HY27_9BURK</name>
<keyword evidence="19" id="KW-1185">Reference proteome</keyword>
<keyword evidence="11 15" id="KW-0456">Lyase</keyword>
<dbReference type="PANTHER" id="PTHR22993">
    <property type="entry name" value="FORMAMIDOPYRIMIDINE-DNA GLYCOSYLASE"/>
    <property type="match status" value="1"/>
</dbReference>
<feature type="active site" description="Proton donor; for beta-elimination activity" evidence="15">
    <location>
        <position position="56"/>
    </location>
</feature>
<comment type="subunit">
    <text evidence="3 15">Monomer.</text>
</comment>